<protein>
    <recommendedName>
        <fullName evidence="4">Dihydrodipicolinate synthetase family protein</fullName>
    </recommendedName>
</protein>
<reference evidence="2" key="2">
    <citation type="submission" date="2020-09" db="EMBL/GenBank/DDBJ databases">
        <authorList>
            <person name="Sun Q."/>
            <person name="Zhou Y."/>
        </authorList>
    </citation>
    <scope>NUCLEOTIDE SEQUENCE</scope>
    <source>
        <strain evidence="2">CGMCC 1.7081</strain>
    </source>
</reference>
<dbReference type="EMBL" id="BNAP01000002">
    <property type="protein sequence ID" value="GHG82418.1"/>
    <property type="molecule type" value="Genomic_DNA"/>
</dbReference>
<evidence type="ECO:0008006" key="4">
    <source>
        <dbReference type="Google" id="ProtNLM"/>
    </source>
</evidence>
<name>A0A8J3H5I0_9RHOB</name>
<gene>
    <name evidence="2" type="ORF">GCM10010961_06930</name>
</gene>
<keyword evidence="1" id="KW-0456">Lyase</keyword>
<evidence type="ECO:0000256" key="1">
    <source>
        <dbReference type="ARBA" id="ARBA00023239"/>
    </source>
</evidence>
<reference evidence="2" key="1">
    <citation type="journal article" date="2014" name="Int. J. Syst. Evol. Microbiol.">
        <title>Complete genome sequence of Corynebacterium casei LMG S-19264T (=DSM 44701T), isolated from a smear-ripened cheese.</title>
        <authorList>
            <consortium name="US DOE Joint Genome Institute (JGI-PGF)"/>
            <person name="Walter F."/>
            <person name="Albersmeier A."/>
            <person name="Kalinowski J."/>
            <person name="Ruckert C."/>
        </authorList>
    </citation>
    <scope>NUCLEOTIDE SEQUENCE</scope>
    <source>
        <strain evidence="2">CGMCC 1.7081</strain>
    </source>
</reference>
<sequence length="125" mass="13900">MMIYNRDNAIYHSDTVAQLAEACPNLIGFKDGSGDMGPVRHVTSALGDRLTYLGGMPTAKLFAESYLAAEFTTYSSAVFNFVPELAVKFYAAVRAHDTATCNDLLQRFFTRSWPCADARRTTRCR</sequence>
<dbReference type="AlphaFoldDB" id="A0A8J3H5I0"/>
<dbReference type="Pfam" id="PF00701">
    <property type="entry name" value="DHDPS"/>
    <property type="match status" value="1"/>
</dbReference>
<organism evidence="2 3">
    <name type="scientific">Pseudodonghicola xiamenensis</name>
    <dbReference type="NCBI Taxonomy" id="337702"/>
    <lineage>
        <taxon>Bacteria</taxon>
        <taxon>Pseudomonadati</taxon>
        <taxon>Pseudomonadota</taxon>
        <taxon>Alphaproteobacteria</taxon>
        <taxon>Rhodobacterales</taxon>
        <taxon>Paracoccaceae</taxon>
        <taxon>Pseudodonghicola</taxon>
    </lineage>
</organism>
<evidence type="ECO:0000313" key="3">
    <source>
        <dbReference type="Proteomes" id="UP000611500"/>
    </source>
</evidence>
<dbReference type="GO" id="GO:0016829">
    <property type="term" value="F:lyase activity"/>
    <property type="evidence" value="ECO:0007669"/>
    <property type="project" value="UniProtKB-KW"/>
</dbReference>
<comment type="caution">
    <text evidence="2">The sequence shown here is derived from an EMBL/GenBank/DDBJ whole genome shotgun (WGS) entry which is preliminary data.</text>
</comment>
<keyword evidence="3" id="KW-1185">Reference proteome</keyword>
<accession>A0A8J3H5I0</accession>
<dbReference type="InterPro" id="IPR002220">
    <property type="entry name" value="DapA-like"/>
</dbReference>
<evidence type="ECO:0000313" key="2">
    <source>
        <dbReference type="EMBL" id="GHG82418.1"/>
    </source>
</evidence>
<dbReference type="InterPro" id="IPR013785">
    <property type="entry name" value="Aldolase_TIM"/>
</dbReference>
<dbReference type="SUPFAM" id="SSF51569">
    <property type="entry name" value="Aldolase"/>
    <property type="match status" value="1"/>
</dbReference>
<dbReference type="Proteomes" id="UP000611500">
    <property type="component" value="Unassembled WGS sequence"/>
</dbReference>
<proteinExistence type="predicted"/>
<dbReference type="Gene3D" id="3.20.20.70">
    <property type="entry name" value="Aldolase class I"/>
    <property type="match status" value="1"/>
</dbReference>